<dbReference type="InterPro" id="IPR029071">
    <property type="entry name" value="Ubiquitin-like_domsf"/>
</dbReference>
<sequence>MATDTSMNIAAPDRSPGLGSAADSFTWKPDAPNMHVIRPKSAKGRTRPRLHRAQGAGVCSTRVPASPPSAPPRESSGSWTSGACTPSSPPRGIPHDVPGLQVPTVGSCCSLNRYPVLPSIHRKALEEGTVETAVRRAGSLRPGSVQGQALCQEETGTTEKMGGRDPGAAGGCSPGGRNPSAPRQSCWGAGELEEPSEQEPRLLLAVRSPSGRRFVRHFRPTDTLQTVVAVAEFKNKTSYLHCSLQTMEVPRRCFSDLTRSLQECGIPHKSVLGISGHHGEGWP</sequence>
<feature type="region of interest" description="Disordered" evidence="1">
    <location>
        <begin position="1"/>
        <end position="94"/>
    </location>
</feature>
<dbReference type="SMART" id="SM00166">
    <property type="entry name" value="UBX"/>
    <property type="match status" value="1"/>
</dbReference>
<dbReference type="FunCoup" id="A0A1S3AGX7">
    <property type="interactions" value="105"/>
</dbReference>
<dbReference type="InParanoid" id="A0A1S3AGX7"/>
<dbReference type="SUPFAM" id="SSF54236">
    <property type="entry name" value="Ubiquitin-like"/>
    <property type="match status" value="1"/>
</dbReference>
<evidence type="ECO:0000313" key="4">
    <source>
        <dbReference type="RefSeq" id="XP_007534842.1"/>
    </source>
</evidence>
<evidence type="ECO:0000313" key="3">
    <source>
        <dbReference type="Proteomes" id="UP001652624"/>
    </source>
</evidence>
<feature type="region of interest" description="Disordered" evidence="1">
    <location>
        <begin position="155"/>
        <end position="200"/>
    </location>
</feature>
<evidence type="ECO:0000259" key="2">
    <source>
        <dbReference type="PROSITE" id="PS50033"/>
    </source>
</evidence>
<dbReference type="Proteomes" id="UP001652624">
    <property type="component" value="Chromosome 11"/>
</dbReference>
<proteinExistence type="predicted"/>
<keyword evidence="3" id="KW-1185">Reference proteome</keyword>
<accession>A0A1S3AGX7</accession>
<organism evidence="3 4">
    <name type="scientific">Erinaceus europaeus</name>
    <name type="common">Western European hedgehog</name>
    <dbReference type="NCBI Taxonomy" id="9365"/>
    <lineage>
        <taxon>Eukaryota</taxon>
        <taxon>Metazoa</taxon>
        <taxon>Chordata</taxon>
        <taxon>Craniata</taxon>
        <taxon>Vertebrata</taxon>
        <taxon>Euteleostomi</taxon>
        <taxon>Mammalia</taxon>
        <taxon>Eutheria</taxon>
        <taxon>Laurasiatheria</taxon>
        <taxon>Eulipotyphla</taxon>
        <taxon>Erinaceidae</taxon>
        <taxon>Erinaceinae</taxon>
        <taxon>Erinaceus</taxon>
    </lineage>
</organism>
<dbReference type="OrthoDB" id="436606at2759"/>
<name>A0A1S3AGX7_ERIEU</name>
<dbReference type="PROSITE" id="PS50033">
    <property type="entry name" value="UBX"/>
    <property type="match status" value="1"/>
</dbReference>
<dbReference type="Pfam" id="PF00789">
    <property type="entry name" value="UBX"/>
    <property type="match status" value="1"/>
</dbReference>
<evidence type="ECO:0000256" key="1">
    <source>
        <dbReference type="SAM" id="MobiDB-lite"/>
    </source>
</evidence>
<protein>
    <submittedName>
        <fullName evidence="4">UBX domain-containing protein 10</fullName>
    </submittedName>
</protein>
<reference evidence="4" key="1">
    <citation type="submission" date="2025-08" db="UniProtKB">
        <authorList>
            <consortium name="RefSeq"/>
        </authorList>
    </citation>
    <scope>IDENTIFICATION</scope>
</reference>
<feature type="domain" description="UBX" evidence="2">
    <location>
        <begin position="197"/>
        <end position="274"/>
    </location>
</feature>
<gene>
    <name evidence="4" type="primary">UBXN10</name>
</gene>
<dbReference type="CTD" id="127733"/>
<dbReference type="GeneID" id="103124091"/>
<dbReference type="AlphaFoldDB" id="A0A1S3AGX7"/>
<dbReference type="eggNOG" id="ENOG502S4IN">
    <property type="taxonomic scope" value="Eukaryota"/>
</dbReference>
<dbReference type="CDD" id="cd17076">
    <property type="entry name" value="UBX_UBXN10"/>
    <property type="match status" value="1"/>
</dbReference>
<dbReference type="InterPro" id="IPR001012">
    <property type="entry name" value="UBX_dom"/>
</dbReference>
<feature type="compositionally biased region" description="Basic residues" evidence="1">
    <location>
        <begin position="37"/>
        <end position="52"/>
    </location>
</feature>
<dbReference type="Gene3D" id="3.10.20.90">
    <property type="entry name" value="Phosphatidylinositol 3-kinase Catalytic Subunit, Chain A, domain 1"/>
    <property type="match status" value="1"/>
</dbReference>
<feature type="compositionally biased region" description="Gly residues" evidence="1">
    <location>
        <begin position="164"/>
        <end position="174"/>
    </location>
</feature>
<dbReference type="RefSeq" id="XP_007534842.1">
    <property type="nucleotide sequence ID" value="XM_007534780.2"/>
</dbReference>